<dbReference type="Gene3D" id="6.10.250.660">
    <property type="match status" value="1"/>
</dbReference>
<proteinExistence type="predicted"/>
<evidence type="ECO:0000313" key="2">
    <source>
        <dbReference type="EMBL" id="MFC1400919.1"/>
    </source>
</evidence>
<feature type="compositionally biased region" description="Polar residues" evidence="1">
    <location>
        <begin position="122"/>
        <end position="132"/>
    </location>
</feature>
<protein>
    <submittedName>
        <fullName evidence="2">DivIVA domain-containing protein</fullName>
    </submittedName>
</protein>
<reference evidence="2 3" key="1">
    <citation type="submission" date="2024-09" db="EMBL/GenBank/DDBJ databases">
        <authorList>
            <person name="Lee S.D."/>
        </authorList>
    </citation>
    <scope>NUCLEOTIDE SEQUENCE [LARGE SCALE GENOMIC DNA]</scope>
    <source>
        <strain evidence="2 3">N1-5</strain>
    </source>
</reference>
<dbReference type="InterPro" id="IPR019933">
    <property type="entry name" value="DivIVA_domain"/>
</dbReference>
<evidence type="ECO:0000256" key="1">
    <source>
        <dbReference type="SAM" id="MobiDB-lite"/>
    </source>
</evidence>
<dbReference type="NCBIfam" id="TIGR03544">
    <property type="entry name" value="DivI1A_domain"/>
    <property type="match status" value="1"/>
</dbReference>
<dbReference type="Proteomes" id="UP001592528">
    <property type="component" value="Unassembled WGS sequence"/>
</dbReference>
<evidence type="ECO:0000313" key="3">
    <source>
        <dbReference type="Proteomes" id="UP001592528"/>
    </source>
</evidence>
<sequence length="144" mass="15355">MFWLILVVMVLVVGAAALVALGGGGSLPEAEQDRLAARLPLDRPLTRADVDVLRFPMAVRGYRMDEVDDVLDRLGVELTHRDVRVAELEAALTAALAAGHPQAGQPGTAEFEALRMRFATPGGTTLEKQSPQDALPGLDQESGQ</sequence>
<keyword evidence="3" id="KW-1185">Reference proteome</keyword>
<comment type="caution">
    <text evidence="2">The sequence shown here is derived from an EMBL/GenBank/DDBJ whole genome shotgun (WGS) entry which is preliminary data.</text>
</comment>
<dbReference type="RefSeq" id="WP_063757561.1">
    <property type="nucleotide sequence ID" value="NZ_JBHEZZ010000003.1"/>
</dbReference>
<name>A0ABV6UHI0_9ACTN</name>
<organism evidence="2 3">
    <name type="scientific">Streptacidiphilus cavernicola</name>
    <dbReference type="NCBI Taxonomy" id="3342716"/>
    <lineage>
        <taxon>Bacteria</taxon>
        <taxon>Bacillati</taxon>
        <taxon>Actinomycetota</taxon>
        <taxon>Actinomycetes</taxon>
        <taxon>Kitasatosporales</taxon>
        <taxon>Streptomycetaceae</taxon>
        <taxon>Streptacidiphilus</taxon>
    </lineage>
</organism>
<gene>
    <name evidence="2" type="ORF">ACEZDJ_06440</name>
</gene>
<accession>A0ABV6UHI0</accession>
<dbReference type="EMBL" id="JBHEZZ010000003">
    <property type="protein sequence ID" value="MFC1400919.1"/>
    <property type="molecule type" value="Genomic_DNA"/>
</dbReference>
<feature type="region of interest" description="Disordered" evidence="1">
    <location>
        <begin position="119"/>
        <end position="144"/>
    </location>
</feature>